<proteinExistence type="predicted"/>
<keyword evidence="2" id="KW-1185">Reference proteome</keyword>
<name>A0A5N6LGJ1_9ASTR</name>
<dbReference type="EMBL" id="SZYD01000785">
    <property type="protein sequence ID" value="KAD1417141.1"/>
    <property type="molecule type" value="Genomic_DNA"/>
</dbReference>
<sequence length="86" mass="9791">MLEIEYERNRINEIGKQRSGLIAVRDAPSTKGSAIREENWESRLPNPIAIVGTTKKCWKPPTSENLIISLQSSFQELSKHKSTLLR</sequence>
<accession>A0A5N6LGJ1</accession>
<evidence type="ECO:0000313" key="2">
    <source>
        <dbReference type="Proteomes" id="UP000326396"/>
    </source>
</evidence>
<organism evidence="1 2">
    <name type="scientific">Mikania micrantha</name>
    <name type="common">bitter vine</name>
    <dbReference type="NCBI Taxonomy" id="192012"/>
    <lineage>
        <taxon>Eukaryota</taxon>
        <taxon>Viridiplantae</taxon>
        <taxon>Streptophyta</taxon>
        <taxon>Embryophyta</taxon>
        <taxon>Tracheophyta</taxon>
        <taxon>Spermatophyta</taxon>
        <taxon>Magnoliopsida</taxon>
        <taxon>eudicotyledons</taxon>
        <taxon>Gunneridae</taxon>
        <taxon>Pentapetalae</taxon>
        <taxon>asterids</taxon>
        <taxon>campanulids</taxon>
        <taxon>Asterales</taxon>
        <taxon>Asteraceae</taxon>
        <taxon>Asteroideae</taxon>
        <taxon>Heliantheae alliance</taxon>
        <taxon>Eupatorieae</taxon>
        <taxon>Mikania</taxon>
    </lineage>
</organism>
<comment type="caution">
    <text evidence="1">The sequence shown here is derived from an EMBL/GenBank/DDBJ whole genome shotgun (WGS) entry which is preliminary data.</text>
</comment>
<gene>
    <name evidence="1" type="ORF">E3N88_42856</name>
</gene>
<dbReference type="AlphaFoldDB" id="A0A5N6LGJ1"/>
<reference evidence="1 2" key="1">
    <citation type="submission" date="2019-05" db="EMBL/GenBank/DDBJ databases">
        <title>Mikania micrantha, genome provides insights into the molecular mechanism of rapid growth.</title>
        <authorList>
            <person name="Liu B."/>
        </authorList>
    </citation>
    <scope>NUCLEOTIDE SEQUENCE [LARGE SCALE GENOMIC DNA]</scope>
    <source>
        <strain evidence="1">NLD-2019</strain>
        <tissue evidence="1">Leaf</tissue>
    </source>
</reference>
<evidence type="ECO:0000313" key="1">
    <source>
        <dbReference type="EMBL" id="KAD1417141.1"/>
    </source>
</evidence>
<protein>
    <submittedName>
        <fullName evidence="1">Uncharacterized protein</fullName>
    </submittedName>
</protein>
<dbReference type="Proteomes" id="UP000326396">
    <property type="component" value="Unassembled WGS sequence"/>
</dbReference>